<keyword evidence="3" id="KW-1185">Reference proteome</keyword>
<dbReference type="Pfam" id="PF13946">
    <property type="entry name" value="DUF4214"/>
    <property type="match status" value="1"/>
</dbReference>
<name>A0A917QG04_9HYPH</name>
<evidence type="ECO:0000259" key="1">
    <source>
        <dbReference type="Pfam" id="PF13946"/>
    </source>
</evidence>
<dbReference type="Proteomes" id="UP000600449">
    <property type="component" value="Unassembled WGS sequence"/>
</dbReference>
<dbReference type="EMBL" id="BMMF01000012">
    <property type="protein sequence ID" value="GGK47258.1"/>
    <property type="molecule type" value="Genomic_DNA"/>
</dbReference>
<protein>
    <recommendedName>
        <fullName evidence="1">DUF4214 domain-containing protein</fullName>
    </recommendedName>
</protein>
<comment type="caution">
    <text evidence="2">The sequence shown here is derived from an EMBL/GenBank/DDBJ whole genome shotgun (WGS) entry which is preliminary data.</text>
</comment>
<proteinExistence type="predicted"/>
<gene>
    <name evidence="2" type="ORF">GCM10011322_37920</name>
</gene>
<reference evidence="2 3" key="1">
    <citation type="journal article" date="2014" name="Int. J. Syst. Evol. Microbiol.">
        <title>Complete genome sequence of Corynebacterium casei LMG S-19264T (=DSM 44701T), isolated from a smear-ripened cheese.</title>
        <authorList>
            <consortium name="US DOE Joint Genome Institute (JGI-PGF)"/>
            <person name="Walter F."/>
            <person name="Albersmeier A."/>
            <person name="Kalinowski J."/>
            <person name="Ruckert C."/>
        </authorList>
    </citation>
    <scope>NUCLEOTIDE SEQUENCE [LARGE SCALE GENOMIC DNA]</scope>
    <source>
        <strain evidence="2 3">CGMCC 1.9161</strain>
    </source>
</reference>
<dbReference type="AlphaFoldDB" id="A0A917QG04"/>
<dbReference type="InterPro" id="IPR025282">
    <property type="entry name" value="DUF4214"/>
</dbReference>
<evidence type="ECO:0000313" key="3">
    <source>
        <dbReference type="Proteomes" id="UP000600449"/>
    </source>
</evidence>
<feature type="domain" description="DUF4214" evidence="1">
    <location>
        <begin position="292"/>
        <end position="360"/>
    </location>
</feature>
<dbReference type="InterPro" id="IPR038255">
    <property type="entry name" value="PBS_linker_sf"/>
</dbReference>
<sequence length="374" mass="39206">MADITIFNGVVGGTPGDDVFRTTTGLTQFRVEAGGGNDRLIADISHLAGVNWDVRFVETYTFFGSSAATFIARFGSFPKTVDFSGVETFALALITDGVMSNTVIGGPLTAAGFHSGTAAGASLQTMDFNSGVATLSRPTVGDISFGSTSLAAFHAIDGVNSSTTGNAANNTLVVANGQHSFRGGSGVDTVIVRFEAIGVQPELIEITSGQDDTITISAPRPFAVSGESVERVQFMNNQDQIVRTIAYDTAPGENAGSVYRVYQAAFDRTPDNDGLKFWIDRADGGISLVDIAAGFVGSAEFQSIYGVNPTSEQFVARLYQNVLGREGEAGGLEFWTNELRSGSRSQAQVLADFAESAENVMGVAPSIVDGIVLL</sequence>
<accession>A0A917QG04</accession>
<organism evidence="2 3">
    <name type="scientific">Salinarimonas ramus</name>
    <dbReference type="NCBI Taxonomy" id="690164"/>
    <lineage>
        <taxon>Bacteria</taxon>
        <taxon>Pseudomonadati</taxon>
        <taxon>Pseudomonadota</taxon>
        <taxon>Alphaproteobacteria</taxon>
        <taxon>Hyphomicrobiales</taxon>
        <taxon>Salinarimonadaceae</taxon>
        <taxon>Salinarimonas</taxon>
    </lineage>
</organism>
<evidence type="ECO:0000313" key="2">
    <source>
        <dbReference type="EMBL" id="GGK47258.1"/>
    </source>
</evidence>
<dbReference type="RefSeq" id="WP_188914828.1">
    <property type="nucleotide sequence ID" value="NZ_BMMF01000012.1"/>
</dbReference>
<dbReference type="Gene3D" id="1.10.3130.20">
    <property type="entry name" value="Phycobilisome linker domain"/>
    <property type="match status" value="1"/>
</dbReference>